<reference evidence="2 3" key="1">
    <citation type="submission" date="2019-09" db="EMBL/GenBank/DDBJ databases">
        <title>Phylogeny of genus Pseudoclavibacter and closely related genus.</title>
        <authorList>
            <person name="Li Y."/>
        </authorList>
    </citation>
    <scope>NUCLEOTIDE SEQUENCE [LARGE SCALE GENOMIC DNA]</scope>
    <source>
        <strain evidence="2 3">JCM 16921</strain>
    </source>
</reference>
<dbReference type="InterPro" id="IPR058061">
    <property type="entry name" value="SCO4848-like"/>
</dbReference>
<organism evidence="2 3">
    <name type="scientific">Pseudoclavibacter caeni</name>
    <dbReference type="NCBI Taxonomy" id="908846"/>
    <lineage>
        <taxon>Bacteria</taxon>
        <taxon>Bacillati</taxon>
        <taxon>Actinomycetota</taxon>
        <taxon>Actinomycetes</taxon>
        <taxon>Micrococcales</taxon>
        <taxon>Microbacteriaceae</taxon>
        <taxon>Pseudoclavibacter</taxon>
    </lineage>
</organism>
<dbReference type="OrthoDB" id="4954985at2"/>
<dbReference type="AlphaFoldDB" id="A0A7C8FI86"/>
<sequence>MLIFTSVVLLVNAFFNVIVWPQFLRRVSRDDRARDEEGNATSFLRVHQVLITLALTIAAVSAVGGVVGLVNAATAGQAG</sequence>
<keyword evidence="1" id="KW-0472">Membrane</keyword>
<evidence type="ECO:0000256" key="1">
    <source>
        <dbReference type="SAM" id="Phobius"/>
    </source>
</evidence>
<feature type="transmembrane region" description="Helical" evidence="1">
    <location>
        <begin position="49"/>
        <end position="73"/>
    </location>
</feature>
<feature type="transmembrane region" description="Helical" evidence="1">
    <location>
        <begin position="6"/>
        <end position="24"/>
    </location>
</feature>
<dbReference type="RefSeq" id="WP_158036611.1">
    <property type="nucleotide sequence ID" value="NZ_BAAAZV010000011.1"/>
</dbReference>
<gene>
    <name evidence="2" type="ORF">F8O02_07415</name>
</gene>
<evidence type="ECO:0000313" key="3">
    <source>
        <dbReference type="Proteomes" id="UP000481339"/>
    </source>
</evidence>
<accession>A0A7C8FI86</accession>
<keyword evidence="3" id="KW-1185">Reference proteome</keyword>
<keyword evidence="1" id="KW-0812">Transmembrane</keyword>
<comment type="caution">
    <text evidence="2">The sequence shown here is derived from an EMBL/GenBank/DDBJ whole genome shotgun (WGS) entry which is preliminary data.</text>
</comment>
<dbReference type="Pfam" id="PF26606">
    <property type="entry name" value="SCO4848"/>
    <property type="match status" value="1"/>
</dbReference>
<dbReference type="EMBL" id="WBKA01000005">
    <property type="protein sequence ID" value="KAB1631758.1"/>
    <property type="molecule type" value="Genomic_DNA"/>
</dbReference>
<name>A0A7C8FI86_9MICO</name>
<proteinExistence type="predicted"/>
<protein>
    <submittedName>
        <fullName evidence="2">Uncharacterized protein</fullName>
    </submittedName>
</protein>
<evidence type="ECO:0000313" key="2">
    <source>
        <dbReference type="EMBL" id="KAB1631758.1"/>
    </source>
</evidence>
<dbReference type="NCBIfam" id="NF046117">
    <property type="entry name" value="SCO4848_fam"/>
    <property type="match status" value="1"/>
</dbReference>
<keyword evidence="1" id="KW-1133">Transmembrane helix</keyword>
<dbReference type="Proteomes" id="UP000481339">
    <property type="component" value="Unassembled WGS sequence"/>
</dbReference>